<evidence type="ECO:0000313" key="2">
    <source>
        <dbReference type="Proteomes" id="UP000007329"/>
    </source>
</evidence>
<reference evidence="1 2" key="2">
    <citation type="journal article" date="2012" name="Nucleic Acids Res.">
        <title>Massive gene acquisitions in Mycobacterium indicus pranii provide a perspective on mycobacterial evolution.</title>
        <authorList>
            <person name="Saini V."/>
            <person name="Raghuvanshi S."/>
            <person name="Khurana J.P."/>
            <person name="Ahmed N."/>
            <person name="Hasnain S.E."/>
            <person name="Tyagi A.K."/>
            <person name="Tyagi A.K."/>
        </authorList>
    </citation>
    <scope>NUCLEOTIDE SEQUENCE [LARGE SCALE GENOMIC DNA]</scope>
    <source>
        <strain evidence="2">DSM 45239 / MTCC 9506</strain>
    </source>
</reference>
<name>J9WEY0_MYCIP</name>
<reference evidence="1 2" key="1">
    <citation type="journal article" date="2007" name="PLoS ONE">
        <title>Molecular analysis of a leprosy immunotherapeutic bacillus provides insights into Mycobacterium evolution.</title>
        <authorList>
            <person name="Ahmed N."/>
            <person name="Saini V."/>
            <person name="Raghuvanshi S."/>
            <person name="Khurana J.P."/>
            <person name="Tyagi A.K."/>
            <person name="Tyagi A.K."/>
            <person name="Hasnain S.E."/>
        </authorList>
    </citation>
    <scope>NUCLEOTIDE SEQUENCE [LARGE SCALE GENOMIC DNA]</scope>
    <source>
        <strain evidence="1">MTCC 9506</strain>
    </source>
</reference>
<evidence type="ECO:0000313" key="1">
    <source>
        <dbReference type="EMBL" id="AFS13866.1"/>
    </source>
</evidence>
<dbReference type="Proteomes" id="UP000007329">
    <property type="component" value="Chromosome"/>
</dbReference>
<dbReference type="HOGENOM" id="CLU_3313036_0_0_11"/>
<gene>
    <name evidence="1" type="ORF">MIP_02719</name>
</gene>
<protein>
    <submittedName>
        <fullName evidence="1">Uncharacterized protein</fullName>
    </submittedName>
</protein>
<dbReference type="KEGG" id="mid:MIP_02719"/>
<accession>J9WEY0</accession>
<sequence length="39" mass="4232">MAVLSGTRPQSDKAAPTMATRFDDIAHGYHIDVASDNDR</sequence>
<organism evidence="1 2">
    <name type="scientific">Mycobacterium indicus pranii (strain DSM 45239 / MTCC 9506)</name>
    <dbReference type="NCBI Taxonomy" id="1232724"/>
    <lineage>
        <taxon>Bacteria</taxon>
        <taxon>Bacillati</taxon>
        <taxon>Actinomycetota</taxon>
        <taxon>Actinomycetes</taxon>
        <taxon>Mycobacteriales</taxon>
        <taxon>Mycobacteriaceae</taxon>
        <taxon>Mycobacterium</taxon>
        <taxon>Mycobacterium avium complex (MAC)</taxon>
    </lineage>
</organism>
<proteinExistence type="predicted"/>
<dbReference type="EMBL" id="CP002275">
    <property type="protein sequence ID" value="AFS13866.1"/>
    <property type="molecule type" value="Genomic_DNA"/>
</dbReference>
<dbReference type="AlphaFoldDB" id="J9WEY0"/>